<dbReference type="AlphaFoldDB" id="A0A834SY27"/>
<comment type="caution">
    <text evidence="2">The sequence shown here is derived from an EMBL/GenBank/DDBJ whole genome shotgun (WGS) entry which is preliminary data.</text>
</comment>
<keyword evidence="1" id="KW-0812">Transmembrane</keyword>
<feature type="transmembrane region" description="Helical" evidence="1">
    <location>
        <begin position="178"/>
        <end position="198"/>
    </location>
</feature>
<dbReference type="Proteomes" id="UP000634136">
    <property type="component" value="Unassembled WGS sequence"/>
</dbReference>
<keyword evidence="1" id="KW-1133">Transmembrane helix</keyword>
<protein>
    <submittedName>
        <fullName evidence="2">Sister chromatid cohesion protein PDS5-like protein</fullName>
    </submittedName>
</protein>
<keyword evidence="1" id="KW-0472">Membrane</keyword>
<name>A0A834SY27_9FABA</name>
<proteinExistence type="predicted"/>
<evidence type="ECO:0000313" key="3">
    <source>
        <dbReference type="Proteomes" id="UP000634136"/>
    </source>
</evidence>
<dbReference type="EMBL" id="JAAIUW010000010">
    <property type="protein sequence ID" value="KAF7811841.1"/>
    <property type="molecule type" value="Genomic_DNA"/>
</dbReference>
<evidence type="ECO:0000256" key="1">
    <source>
        <dbReference type="SAM" id="Phobius"/>
    </source>
</evidence>
<accession>A0A834SY27</accession>
<sequence>MSSEQYFAFPVCIASNSRSLFSWTLSSTFSFPLPLVVGEVAVEIPERQDLGRRVEATVNISADLVMENVNHMNGAFAYFSMASSSFGENRGIPVVGIRNTYCECGTRAIMISESERNPNRLYATCAKYPKYNYYVWLTPRGFGGHEPGNEDTNNSEQFPVDNINFVVLEARVAKIESMLGWVKMCIAFVMFVVVILMFKL</sequence>
<reference evidence="2" key="1">
    <citation type="submission" date="2020-09" db="EMBL/GenBank/DDBJ databases">
        <title>Genome-Enabled Discovery of Anthraquinone Biosynthesis in Senna tora.</title>
        <authorList>
            <person name="Kang S.-H."/>
            <person name="Pandey R.P."/>
            <person name="Lee C.-M."/>
            <person name="Sim J.-S."/>
            <person name="Jeong J.-T."/>
            <person name="Choi B.-S."/>
            <person name="Jung M."/>
            <person name="Ginzburg D."/>
            <person name="Zhao K."/>
            <person name="Won S.Y."/>
            <person name="Oh T.-J."/>
            <person name="Yu Y."/>
            <person name="Kim N.-H."/>
            <person name="Lee O.R."/>
            <person name="Lee T.-H."/>
            <person name="Bashyal P."/>
            <person name="Kim T.-S."/>
            <person name="Lee W.-H."/>
            <person name="Kawkins C."/>
            <person name="Kim C.-K."/>
            <person name="Kim J.S."/>
            <person name="Ahn B.O."/>
            <person name="Rhee S.Y."/>
            <person name="Sohng J.K."/>
        </authorList>
    </citation>
    <scope>NUCLEOTIDE SEQUENCE</scope>
    <source>
        <tissue evidence="2">Leaf</tissue>
    </source>
</reference>
<organism evidence="2 3">
    <name type="scientific">Senna tora</name>
    <dbReference type="NCBI Taxonomy" id="362788"/>
    <lineage>
        <taxon>Eukaryota</taxon>
        <taxon>Viridiplantae</taxon>
        <taxon>Streptophyta</taxon>
        <taxon>Embryophyta</taxon>
        <taxon>Tracheophyta</taxon>
        <taxon>Spermatophyta</taxon>
        <taxon>Magnoliopsida</taxon>
        <taxon>eudicotyledons</taxon>
        <taxon>Gunneridae</taxon>
        <taxon>Pentapetalae</taxon>
        <taxon>rosids</taxon>
        <taxon>fabids</taxon>
        <taxon>Fabales</taxon>
        <taxon>Fabaceae</taxon>
        <taxon>Caesalpinioideae</taxon>
        <taxon>Cassia clade</taxon>
        <taxon>Senna</taxon>
    </lineage>
</organism>
<evidence type="ECO:0000313" key="2">
    <source>
        <dbReference type="EMBL" id="KAF7811841.1"/>
    </source>
</evidence>
<keyword evidence="3" id="KW-1185">Reference proteome</keyword>
<gene>
    <name evidence="2" type="ORF">G2W53_032817</name>
</gene>